<evidence type="ECO:0000259" key="4">
    <source>
        <dbReference type="Pfam" id="PF00464"/>
    </source>
</evidence>
<keyword evidence="3" id="KW-0663">Pyridoxal phosphate</keyword>
<evidence type="ECO:0000313" key="6">
    <source>
        <dbReference type="Proteomes" id="UP001634007"/>
    </source>
</evidence>
<sequence length="417" mass="46904">MDPVTWSGTSLLQEVDPEIHDLIKEEKKWQFSGIELISSEILISSTVNEALSHALTTKNSNGMPSNRHCYSGDQLIEALNNLCSTHTLQAFRLDPACRGVIAAAWTTFLQPYSCIMGLHPHSSSEKIYCESLPLNISTGYIDYDKLEEKALDISPKLIICGSKRLTSRLGLYPLPLHCQQVQGPHVLRHGQHHSFFVPLYSLLTLPCTHTSNTRFRTNIQHVTTTTNESSRALMAGMIFYRKRQPALYDFEDKTAVFPSLQCGLQKHQFKAYAKQVKANAVALGNYLMNKGYKLVTGGTDNHLVLWDLRPLGLTGNKVEKLCNRCGITLSKNVVFGYSSVKEPRGVLVGTHAMTRRGFVEKDYEKIGEFLHRAVTITSTIQKLHGKQKRMKDFDEGLKNNEDIKALKVDVEKFSLLH</sequence>
<dbReference type="Gene3D" id="3.40.640.10">
    <property type="entry name" value="Type I PLP-dependent aspartate aminotransferase-like (Major domain)"/>
    <property type="match status" value="1"/>
</dbReference>
<evidence type="ECO:0000313" key="5">
    <source>
        <dbReference type="EMBL" id="KAL3738149.1"/>
    </source>
</evidence>
<gene>
    <name evidence="5" type="ORF">ACJRO7_019650</name>
</gene>
<comment type="catalytic activity">
    <reaction evidence="1">
        <text>(6R)-5,10-methylene-5,6,7,8-tetrahydrofolate + glycine + H2O = (6S)-5,6,7,8-tetrahydrofolate + L-serine</text>
        <dbReference type="Rhea" id="RHEA:15481"/>
        <dbReference type="ChEBI" id="CHEBI:15377"/>
        <dbReference type="ChEBI" id="CHEBI:15636"/>
        <dbReference type="ChEBI" id="CHEBI:33384"/>
        <dbReference type="ChEBI" id="CHEBI:57305"/>
        <dbReference type="ChEBI" id="CHEBI:57453"/>
        <dbReference type="EC" id="2.1.2.1"/>
    </reaction>
</comment>
<dbReference type="PANTHER" id="PTHR11680">
    <property type="entry name" value="SERINE HYDROXYMETHYLTRANSFERASE"/>
    <property type="match status" value="1"/>
</dbReference>
<dbReference type="GO" id="GO:0004372">
    <property type="term" value="F:glycine hydroxymethyltransferase activity"/>
    <property type="evidence" value="ECO:0007669"/>
    <property type="project" value="UniProtKB-EC"/>
</dbReference>
<evidence type="ECO:0000256" key="3">
    <source>
        <dbReference type="ARBA" id="ARBA00022898"/>
    </source>
</evidence>
<proteinExistence type="predicted"/>
<evidence type="ECO:0000256" key="1">
    <source>
        <dbReference type="ARBA" id="ARBA00001528"/>
    </source>
</evidence>
<dbReference type="InterPro" id="IPR015422">
    <property type="entry name" value="PyrdxlP-dep_Trfase_small"/>
</dbReference>
<protein>
    <recommendedName>
        <fullName evidence="4">Serine hydroxymethyltransferase-like domain-containing protein</fullName>
    </recommendedName>
</protein>
<dbReference type="Pfam" id="PF00464">
    <property type="entry name" value="SHMT"/>
    <property type="match status" value="1"/>
</dbReference>
<organism evidence="5 6">
    <name type="scientific">Eucalyptus globulus</name>
    <name type="common">Tasmanian blue gum</name>
    <dbReference type="NCBI Taxonomy" id="34317"/>
    <lineage>
        <taxon>Eukaryota</taxon>
        <taxon>Viridiplantae</taxon>
        <taxon>Streptophyta</taxon>
        <taxon>Embryophyta</taxon>
        <taxon>Tracheophyta</taxon>
        <taxon>Spermatophyta</taxon>
        <taxon>Magnoliopsida</taxon>
        <taxon>eudicotyledons</taxon>
        <taxon>Gunneridae</taxon>
        <taxon>Pentapetalae</taxon>
        <taxon>rosids</taxon>
        <taxon>malvids</taxon>
        <taxon>Myrtales</taxon>
        <taxon>Myrtaceae</taxon>
        <taxon>Myrtoideae</taxon>
        <taxon>Eucalypteae</taxon>
        <taxon>Eucalyptus</taxon>
    </lineage>
</organism>
<dbReference type="AlphaFoldDB" id="A0ABD3KIM3"/>
<comment type="cofactor">
    <cofactor evidence="2">
        <name>pyridoxal 5'-phosphate</name>
        <dbReference type="ChEBI" id="CHEBI:597326"/>
    </cofactor>
</comment>
<reference evidence="5 6" key="1">
    <citation type="submission" date="2024-11" db="EMBL/GenBank/DDBJ databases">
        <title>Chromosome-level genome assembly of Eucalyptus globulus Labill. provides insights into its genome evolution.</title>
        <authorList>
            <person name="Li X."/>
        </authorList>
    </citation>
    <scope>NUCLEOTIDE SEQUENCE [LARGE SCALE GENOMIC DNA]</scope>
    <source>
        <strain evidence="5">CL2024</strain>
        <tissue evidence="5">Fresh tender leaves</tissue>
    </source>
</reference>
<accession>A0ABD3KIM3</accession>
<dbReference type="InterPro" id="IPR015421">
    <property type="entry name" value="PyrdxlP-dep_Trfase_major"/>
</dbReference>
<keyword evidence="6" id="KW-1185">Reference proteome</keyword>
<feature type="domain" description="Serine hydroxymethyltransferase-like" evidence="4">
    <location>
        <begin position="12"/>
        <end position="369"/>
    </location>
</feature>
<dbReference type="Gene3D" id="3.90.1150.10">
    <property type="entry name" value="Aspartate Aminotransferase, domain 1"/>
    <property type="match status" value="1"/>
</dbReference>
<dbReference type="SUPFAM" id="SSF53383">
    <property type="entry name" value="PLP-dependent transferases"/>
    <property type="match status" value="1"/>
</dbReference>
<comment type="caution">
    <text evidence="5">The sequence shown here is derived from an EMBL/GenBank/DDBJ whole genome shotgun (WGS) entry which is preliminary data.</text>
</comment>
<dbReference type="PANTHER" id="PTHR11680:SF35">
    <property type="entry name" value="SERINE HYDROXYMETHYLTRANSFERASE 1"/>
    <property type="match status" value="1"/>
</dbReference>
<dbReference type="InterPro" id="IPR015424">
    <property type="entry name" value="PyrdxlP-dep_Trfase"/>
</dbReference>
<name>A0ABD3KIM3_EUCGL</name>
<dbReference type="InterPro" id="IPR039429">
    <property type="entry name" value="SHMT-like_dom"/>
</dbReference>
<dbReference type="EMBL" id="JBJKBG010000005">
    <property type="protein sequence ID" value="KAL3738149.1"/>
    <property type="molecule type" value="Genomic_DNA"/>
</dbReference>
<evidence type="ECO:0000256" key="2">
    <source>
        <dbReference type="ARBA" id="ARBA00001933"/>
    </source>
</evidence>
<dbReference type="InterPro" id="IPR049943">
    <property type="entry name" value="Ser_HO-MeTrfase-like"/>
</dbReference>
<dbReference type="Proteomes" id="UP001634007">
    <property type="component" value="Unassembled WGS sequence"/>
</dbReference>